<dbReference type="InterPro" id="IPR059210">
    <property type="entry name" value="MADS4-like"/>
</dbReference>
<dbReference type="NCBIfam" id="NF047734">
    <property type="entry name" value="antiphage_MADS4"/>
    <property type="match status" value="1"/>
</dbReference>
<comment type="caution">
    <text evidence="1">The sequence shown here is derived from an EMBL/GenBank/DDBJ whole genome shotgun (WGS) entry which is preliminary data.</text>
</comment>
<dbReference type="EMBL" id="NHSF01000070">
    <property type="protein sequence ID" value="MBK5931883.1"/>
    <property type="molecule type" value="Genomic_DNA"/>
</dbReference>
<protein>
    <recommendedName>
        <fullName evidence="3">DUF4276 family protein</fullName>
    </recommendedName>
</protein>
<gene>
    <name evidence="1" type="ORF">CCR82_15435</name>
</gene>
<reference evidence="1" key="2">
    <citation type="journal article" date="2020" name="Microorganisms">
        <title>Osmotic Adaptation and Compatible Solute Biosynthesis of Phototrophic Bacteria as Revealed from Genome Analyses.</title>
        <authorList>
            <person name="Imhoff J.F."/>
            <person name="Rahn T."/>
            <person name="Kunzel S."/>
            <person name="Keller A."/>
            <person name="Neulinger S.C."/>
        </authorList>
    </citation>
    <scope>NUCLEOTIDE SEQUENCE</scope>
    <source>
        <strain evidence="1">DSM 4395</strain>
    </source>
</reference>
<evidence type="ECO:0008006" key="3">
    <source>
        <dbReference type="Google" id="ProtNLM"/>
    </source>
</evidence>
<dbReference type="RefSeq" id="WP_201246713.1">
    <property type="nucleotide sequence ID" value="NZ_NHSF01000070.1"/>
</dbReference>
<dbReference type="AlphaFoldDB" id="A0AAJ0UIG6"/>
<organism evidence="1 2">
    <name type="scientific">Halochromatium salexigens</name>
    <name type="common">Chromatium salexigens</name>
    <dbReference type="NCBI Taxonomy" id="49447"/>
    <lineage>
        <taxon>Bacteria</taxon>
        <taxon>Pseudomonadati</taxon>
        <taxon>Pseudomonadota</taxon>
        <taxon>Gammaproteobacteria</taxon>
        <taxon>Chromatiales</taxon>
        <taxon>Chromatiaceae</taxon>
        <taxon>Halochromatium</taxon>
    </lineage>
</organism>
<dbReference type="Proteomes" id="UP001296967">
    <property type="component" value="Unassembled WGS sequence"/>
</dbReference>
<proteinExistence type="predicted"/>
<sequence length="191" mass="22104">MRSILRKHQALGIRQIAVDIERHPLRDSGMVQSGAQLTRMKKGYYHKALLMWDHHGSGRDHKQAPAAVQDEIQRDLDAYTWKDKSAVIILVPELEQWIWYCESALLNHCGITNEQLQGFVDAYARKMSKSPDELKAEQPKELFEYVLRDRLKRTISPRDFEEIGSRAGIQGLMACDSFQAIVDRLRAWFPL</sequence>
<name>A0AAJ0UIG6_HALSE</name>
<accession>A0AAJ0UIG6</accession>
<evidence type="ECO:0000313" key="1">
    <source>
        <dbReference type="EMBL" id="MBK5931883.1"/>
    </source>
</evidence>
<reference evidence="1" key="1">
    <citation type="submission" date="2017-05" db="EMBL/GenBank/DDBJ databases">
        <authorList>
            <person name="Imhoff J.F."/>
            <person name="Rahn T."/>
            <person name="Kuenzel S."/>
            <person name="Neulinger S.C."/>
        </authorList>
    </citation>
    <scope>NUCLEOTIDE SEQUENCE</scope>
    <source>
        <strain evidence="1">DSM 4395</strain>
    </source>
</reference>
<evidence type="ECO:0000313" key="2">
    <source>
        <dbReference type="Proteomes" id="UP001296967"/>
    </source>
</evidence>
<keyword evidence="2" id="KW-1185">Reference proteome</keyword>